<evidence type="ECO:0000256" key="1">
    <source>
        <dbReference type="SAM" id="MobiDB-lite"/>
    </source>
</evidence>
<feature type="compositionally biased region" description="Polar residues" evidence="1">
    <location>
        <begin position="1118"/>
        <end position="1127"/>
    </location>
</feature>
<name>F9W4U5_TRYCI</name>
<accession>F9W4U5</accession>
<comment type="caution">
    <text evidence="2">The sequence shown here is derived from an EMBL/GenBank/DDBJ whole genome shotgun (WGS) entry which is preliminary data.</text>
</comment>
<gene>
    <name evidence="2" type="ORF">TCIL3000_0_30960</name>
</gene>
<dbReference type="VEuPathDB" id="TriTrypDB:TcIL3000_0_30960"/>
<feature type="region of interest" description="Disordered" evidence="1">
    <location>
        <begin position="961"/>
        <end position="1034"/>
    </location>
</feature>
<feature type="compositionally biased region" description="Basic and acidic residues" evidence="1">
    <location>
        <begin position="131"/>
        <end position="147"/>
    </location>
</feature>
<dbReference type="Proteomes" id="UP000000702">
    <property type="component" value="Unassembled WGS sequence"/>
</dbReference>
<feature type="region of interest" description="Disordered" evidence="1">
    <location>
        <begin position="172"/>
        <end position="192"/>
    </location>
</feature>
<feature type="region of interest" description="Disordered" evidence="1">
    <location>
        <begin position="78"/>
        <end position="152"/>
    </location>
</feature>
<protein>
    <submittedName>
        <fullName evidence="2">WGS project CAEQ00000000 data, annotated contig 1228</fullName>
    </submittedName>
</protein>
<keyword evidence="3" id="KW-1185">Reference proteome</keyword>
<evidence type="ECO:0000313" key="2">
    <source>
        <dbReference type="EMBL" id="CCD12190.1"/>
    </source>
</evidence>
<reference evidence="2 3" key="2">
    <citation type="journal article" date="2012" name="Proc. Natl. Acad. Sci. U.S.A.">
        <title>Antigenic diversity is generated by distinct evolutionary mechanisms in African trypanosome species.</title>
        <authorList>
            <person name="Jackson A.P."/>
            <person name="Berry A."/>
            <person name="Aslett M."/>
            <person name="Allison H.C."/>
            <person name="Burton P."/>
            <person name="Vavrova-Anderson J."/>
            <person name="Brown R."/>
            <person name="Browne H."/>
            <person name="Corton N."/>
            <person name="Hauser H."/>
            <person name="Gamble J."/>
            <person name="Gilderthorp R."/>
            <person name="Marcello L."/>
            <person name="McQuillan J."/>
            <person name="Otto T.D."/>
            <person name="Quail M.A."/>
            <person name="Sanders M.J."/>
            <person name="van Tonder A."/>
            <person name="Ginger M.L."/>
            <person name="Field M.C."/>
            <person name="Barry J.D."/>
            <person name="Hertz-Fowler C."/>
            <person name="Berriman M."/>
        </authorList>
    </citation>
    <scope>NUCLEOTIDE SEQUENCE [LARGE SCALE GENOMIC DNA]</scope>
    <source>
        <strain evidence="2 3">IL3000</strain>
    </source>
</reference>
<evidence type="ECO:0000313" key="3">
    <source>
        <dbReference type="Proteomes" id="UP000000702"/>
    </source>
</evidence>
<feature type="region of interest" description="Disordered" evidence="1">
    <location>
        <begin position="1075"/>
        <end position="1135"/>
    </location>
</feature>
<sequence length="1135" mass="127830">MNFVKPLVSVLFFASWSIERLQHHGQRLWKEIYRDLATLNNFSVNVESGEAKPADNQIPLYYGSYDERNIAEEVDAVVVPGDDEERPSQSAERQNDADDESGSDCNTVVKHSGRESFASEEQAQMEASKVLSDKSVVDRGSVVEHSDTSSNATVVHGKSVTPAADEGVTVCPESVKQQETNKKKKRGPTNDKNDVYRIVHRDYLTLHIHFSCMLLAHLCSGMQQFPGQQDELDSRFYVINLAFRVLYKLLTGTVVDRTYGAPTATKYWLNLTLTRLKHRSSMSAQDRSRTHRMLDCWDALLLEESLVFEGTKVSENYADCPASAVDIVFSELFMGIAGNGRSVNGRRFLQRCLHNSSKWLTRGFMMEDRGWSRKHQVHSHISLLCMKVVRAISSCLSLSTKTLIVECNWRQLWMEKMTMQLTEANLLRDLISVLCNRVKSYHTTSLCRNNQPVVGAKYVSCIPVLTTLGCLLRDIVTHEIFYSSEPQGQGKGEMKPEMLALTTPFGSNSPFPSTYLLVCFWSAFAFLLTYNAWAVACDLLTVFHRYGCLRLLEVIPKPSFCTLGNFQLIVRPECAAVQLALLQQGRITAMQKKDNGVLRSTIGRDYRHNTMVVLTYLDEFTKDNDCGAAILAFTELVILCDWVSLNLTGLCQEARRTTPDKETQGAGDSADASTRGRAESNGPAVYSLSEYLRHFGEKWKQSMVMFSGGAGSSFQNLSLRMRYVLDEMFQVCLKVFNIPSLDVMLNTVVIAKKDEKQSDSPLSYSPADNLDLCSLHSRSEMEGERCDLYDDSVLSFQHYFEILVMVPFMSLFQWTATSFPLWSKILSLISALFWYHEQEYSYITNLLLKILPDLEAALNDTVLQNTLEDVSDVYLGDRLMISVLTEGVLAKVESLKSYRSPMPSYYSDKATYRPTPLVSLIEDEKLINDIMKHLMDFLTPKMAPSTGNGNHLSVMSLMGDFPSRGREKTASRRRLVKETVEDDARSAKSTHAESKCTPPRATVRFSTDGDAEEGSSSSHSDVEEEHRKHQTQHEVTCSHRFGEFFYEVYDEASLAPGPIYQVPVEYYYCMPQERLPSTSPDGEEDVASGFSDFMEFHGSEARTRSVGNADISSHDPDSLNTSLTTSEADVFSRKS</sequence>
<feature type="compositionally biased region" description="Basic and acidic residues" evidence="1">
    <location>
        <begin position="963"/>
        <end position="994"/>
    </location>
</feature>
<reference evidence="3" key="1">
    <citation type="submission" date="2011-07" db="EMBL/GenBank/DDBJ databases">
        <title>Divergent evolution of antigenic variation in African trypanosomes.</title>
        <authorList>
            <person name="Jackson A.P."/>
            <person name="Berry A."/>
            <person name="Allison H.C."/>
            <person name="Burton P."/>
            <person name="Anderson J."/>
            <person name="Aslett M."/>
            <person name="Brown R."/>
            <person name="Corton N."/>
            <person name="Harris D."/>
            <person name="Hauser H."/>
            <person name="Gamble J."/>
            <person name="Gilderthorp R."/>
            <person name="McQuillan J."/>
            <person name="Quail M.A."/>
            <person name="Sanders M."/>
            <person name="Van Tonder A."/>
            <person name="Ginger M.L."/>
            <person name="Donelson J.E."/>
            <person name="Field M.C."/>
            <person name="Barry J.D."/>
            <person name="Berriman M."/>
            <person name="Hertz-Fowler C."/>
        </authorList>
    </citation>
    <scope>NUCLEOTIDE SEQUENCE [LARGE SCALE GENOMIC DNA]</scope>
    <source>
        <strain evidence="3">IL3000</strain>
    </source>
</reference>
<feature type="compositionally biased region" description="Basic and acidic residues" evidence="1">
    <location>
        <begin position="1094"/>
        <end position="1103"/>
    </location>
</feature>
<dbReference type="EMBL" id="CAEQ01000606">
    <property type="protein sequence ID" value="CCD12190.1"/>
    <property type="molecule type" value="Genomic_DNA"/>
</dbReference>
<dbReference type="AlphaFoldDB" id="F9W4U5"/>
<organism evidence="2 3">
    <name type="scientific">Trypanosoma congolense (strain IL3000)</name>
    <dbReference type="NCBI Taxonomy" id="1068625"/>
    <lineage>
        <taxon>Eukaryota</taxon>
        <taxon>Discoba</taxon>
        <taxon>Euglenozoa</taxon>
        <taxon>Kinetoplastea</taxon>
        <taxon>Metakinetoplastina</taxon>
        <taxon>Trypanosomatida</taxon>
        <taxon>Trypanosomatidae</taxon>
        <taxon>Trypanosoma</taxon>
        <taxon>Nannomonas</taxon>
    </lineage>
</organism>
<feature type="region of interest" description="Disordered" evidence="1">
    <location>
        <begin position="657"/>
        <end position="681"/>
    </location>
</feature>
<proteinExistence type="predicted"/>